<dbReference type="PANTHER" id="PTHR11581">
    <property type="entry name" value="30S/40S RIBOSOMAL PROTEIN S4"/>
    <property type="match status" value="1"/>
</dbReference>
<keyword evidence="2 6" id="KW-0699">rRNA-binding</keyword>
<dbReference type="SMART" id="SM01327">
    <property type="entry name" value="Zds_C"/>
    <property type="match status" value="1"/>
</dbReference>
<keyword evidence="10" id="KW-1185">Reference proteome</keyword>
<dbReference type="InterPro" id="IPR013941">
    <property type="entry name" value="ZDS1_C"/>
</dbReference>
<dbReference type="GO" id="GO:0003735">
    <property type="term" value="F:structural constituent of ribosome"/>
    <property type="evidence" value="ECO:0007669"/>
    <property type="project" value="InterPro"/>
</dbReference>
<feature type="compositionally biased region" description="Basic and acidic residues" evidence="7">
    <location>
        <begin position="700"/>
        <end position="715"/>
    </location>
</feature>
<keyword evidence="3 6" id="KW-0694">RNA-binding</keyword>
<dbReference type="FunFam" id="2.40.50.740:FF:000001">
    <property type="entry name" value="40S ribosomal protein S4"/>
    <property type="match status" value="1"/>
</dbReference>
<dbReference type="Gene3D" id="2.30.30.30">
    <property type="match status" value="1"/>
</dbReference>
<evidence type="ECO:0000256" key="3">
    <source>
        <dbReference type="ARBA" id="ARBA00022884"/>
    </source>
</evidence>
<dbReference type="InterPro" id="IPR036986">
    <property type="entry name" value="S4_RNA-bd_sf"/>
</dbReference>
<dbReference type="OrthoDB" id="1109245at2759"/>
<feature type="compositionally biased region" description="Basic and acidic residues" evidence="7">
    <location>
        <begin position="418"/>
        <end position="435"/>
    </location>
</feature>
<feature type="compositionally biased region" description="Basic and acidic residues" evidence="7">
    <location>
        <begin position="526"/>
        <end position="535"/>
    </location>
</feature>
<evidence type="ECO:0000256" key="6">
    <source>
        <dbReference type="PROSITE-ProRule" id="PRU00182"/>
    </source>
</evidence>
<dbReference type="FunFam" id="3.10.290.10:FF:000051">
    <property type="entry name" value="40S ribosomal protein S4, X isoform"/>
    <property type="match status" value="1"/>
</dbReference>
<feature type="compositionally biased region" description="Polar residues" evidence="7">
    <location>
        <begin position="42"/>
        <end position="61"/>
    </location>
</feature>
<dbReference type="Gene3D" id="3.10.290.10">
    <property type="entry name" value="RNA-binding S4 domain"/>
    <property type="match status" value="1"/>
</dbReference>
<feature type="compositionally biased region" description="Low complexity" evidence="7">
    <location>
        <begin position="480"/>
        <end position="512"/>
    </location>
</feature>
<feature type="domain" description="Protein Zds1 C-terminal" evidence="8">
    <location>
        <begin position="623"/>
        <end position="675"/>
    </location>
</feature>
<dbReference type="InterPro" id="IPR032277">
    <property type="entry name" value="Ribosomal_eS4_C"/>
</dbReference>
<feature type="compositionally biased region" description="Low complexity" evidence="7">
    <location>
        <begin position="602"/>
        <end position="613"/>
    </location>
</feature>
<protein>
    <submittedName>
        <fullName evidence="9">40S ribosomal protein S4</fullName>
    </submittedName>
</protein>
<dbReference type="GO" id="GO:0006412">
    <property type="term" value="P:translation"/>
    <property type="evidence" value="ECO:0007669"/>
    <property type="project" value="InterPro"/>
</dbReference>
<dbReference type="Pfam" id="PF08071">
    <property type="entry name" value="RS4NT"/>
    <property type="match status" value="1"/>
</dbReference>
<dbReference type="CDD" id="cd06087">
    <property type="entry name" value="KOW_RPS4"/>
    <property type="match status" value="1"/>
</dbReference>
<gene>
    <name evidence="9" type="primary">RPS4_2</name>
    <name evidence="9" type="ORF">BGZ65_007928</name>
</gene>
<comment type="similarity">
    <text evidence="1">Belongs to the eukaryotic ribosomal protein eS4 family.</text>
</comment>
<evidence type="ECO:0000259" key="8">
    <source>
        <dbReference type="SMART" id="SM01327"/>
    </source>
</evidence>
<feature type="compositionally biased region" description="Basic residues" evidence="7">
    <location>
        <begin position="716"/>
        <end position="729"/>
    </location>
</feature>
<accession>A0A9P6MAZ4</accession>
<evidence type="ECO:0000313" key="10">
    <source>
        <dbReference type="Proteomes" id="UP000749646"/>
    </source>
</evidence>
<feature type="compositionally biased region" description="Low complexity" evidence="7">
    <location>
        <begin position="682"/>
        <end position="698"/>
    </location>
</feature>
<feature type="region of interest" description="Disordered" evidence="7">
    <location>
        <begin position="1"/>
        <end position="122"/>
    </location>
</feature>
<dbReference type="InterPro" id="IPR038237">
    <property type="entry name" value="Ribosomal_eS4_central_sf"/>
</dbReference>
<dbReference type="InterPro" id="IPR013845">
    <property type="entry name" value="Ribosomal_eS4_central_region"/>
</dbReference>
<evidence type="ECO:0000256" key="2">
    <source>
        <dbReference type="ARBA" id="ARBA00022730"/>
    </source>
</evidence>
<evidence type="ECO:0000256" key="5">
    <source>
        <dbReference type="ARBA" id="ARBA00023274"/>
    </source>
</evidence>
<keyword evidence="5" id="KW-0687">Ribonucleoprotein</keyword>
<dbReference type="InterPro" id="IPR014722">
    <property type="entry name" value="Rib_uL2_dom2"/>
</dbReference>
<dbReference type="Proteomes" id="UP000749646">
    <property type="component" value="Unassembled WGS sequence"/>
</dbReference>
<dbReference type="Pfam" id="PF00900">
    <property type="entry name" value="Ribosomal_S4e"/>
    <property type="match status" value="1"/>
</dbReference>
<evidence type="ECO:0000256" key="4">
    <source>
        <dbReference type="ARBA" id="ARBA00022980"/>
    </source>
</evidence>
<feature type="region of interest" description="Disordered" evidence="7">
    <location>
        <begin position="322"/>
        <end position="624"/>
    </location>
</feature>
<dbReference type="GO" id="GO:0019843">
    <property type="term" value="F:rRNA binding"/>
    <property type="evidence" value="ECO:0007669"/>
    <property type="project" value="UniProtKB-KW"/>
</dbReference>
<feature type="region of interest" description="Disordered" evidence="7">
    <location>
        <begin position="140"/>
        <end position="166"/>
    </location>
</feature>
<dbReference type="PROSITE" id="PS50889">
    <property type="entry name" value="S4"/>
    <property type="match status" value="1"/>
</dbReference>
<dbReference type="Pfam" id="PF08632">
    <property type="entry name" value="Zds_C"/>
    <property type="match status" value="1"/>
</dbReference>
<dbReference type="GO" id="GO:0022627">
    <property type="term" value="C:cytosolic small ribosomal subunit"/>
    <property type="evidence" value="ECO:0007669"/>
    <property type="project" value="TreeGrafter"/>
</dbReference>
<dbReference type="PANTHER" id="PTHR11581:SF0">
    <property type="entry name" value="SMALL RIBOSOMAL SUBUNIT PROTEIN ES4"/>
    <property type="match status" value="1"/>
</dbReference>
<reference evidence="9" key="1">
    <citation type="journal article" date="2020" name="Fungal Divers.">
        <title>Resolving the Mortierellaceae phylogeny through synthesis of multi-gene phylogenetics and phylogenomics.</title>
        <authorList>
            <person name="Vandepol N."/>
            <person name="Liber J."/>
            <person name="Desiro A."/>
            <person name="Na H."/>
            <person name="Kennedy M."/>
            <person name="Barry K."/>
            <person name="Grigoriev I.V."/>
            <person name="Miller A.N."/>
            <person name="O'Donnell K."/>
            <person name="Stajich J.E."/>
            <person name="Bonito G."/>
        </authorList>
    </citation>
    <scope>NUCLEOTIDE SEQUENCE</scope>
    <source>
        <strain evidence="9">MES-2147</strain>
    </source>
</reference>
<dbReference type="EMBL" id="JAAAHW010003236">
    <property type="protein sequence ID" value="KAF9986346.1"/>
    <property type="molecule type" value="Genomic_DNA"/>
</dbReference>
<dbReference type="AlphaFoldDB" id="A0A9P6MAZ4"/>
<dbReference type="InterPro" id="IPR018199">
    <property type="entry name" value="Ribosomal_eS4_N_CS"/>
</dbReference>
<dbReference type="CDD" id="cd00165">
    <property type="entry name" value="S4"/>
    <property type="match status" value="1"/>
</dbReference>
<dbReference type="InterPro" id="IPR041982">
    <property type="entry name" value="Ribosomal_eS4_KOW"/>
</dbReference>
<dbReference type="InterPro" id="IPR000876">
    <property type="entry name" value="Ribosomal_eS4"/>
</dbReference>
<feature type="compositionally biased region" description="Polar residues" evidence="7">
    <location>
        <begin position="762"/>
        <end position="771"/>
    </location>
</feature>
<evidence type="ECO:0000256" key="7">
    <source>
        <dbReference type="SAM" id="MobiDB-lite"/>
    </source>
</evidence>
<dbReference type="Pfam" id="PF16121">
    <property type="entry name" value="40S_S4_C"/>
    <property type="match status" value="1"/>
</dbReference>
<organism evidence="9 10">
    <name type="scientific">Modicella reniformis</name>
    <dbReference type="NCBI Taxonomy" id="1440133"/>
    <lineage>
        <taxon>Eukaryota</taxon>
        <taxon>Fungi</taxon>
        <taxon>Fungi incertae sedis</taxon>
        <taxon>Mucoromycota</taxon>
        <taxon>Mortierellomycotina</taxon>
        <taxon>Mortierellomycetes</taxon>
        <taxon>Mortierellales</taxon>
        <taxon>Mortierellaceae</taxon>
        <taxon>Modicella</taxon>
    </lineage>
</organism>
<dbReference type="InterPro" id="IPR013843">
    <property type="entry name" value="Ribosomal_eS4_N"/>
</dbReference>
<evidence type="ECO:0000256" key="1">
    <source>
        <dbReference type="ARBA" id="ARBA00007500"/>
    </source>
</evidence>
<feature type="compositionally biased region" description="Polar residues" evidence="7">
    <location>
        <begin position="87"/>
        <end position="98"/>
    </location>
</feature>
<feature type="compositionally biased region" description="Polar residues" evidence="7">
    <location>
        <begin position="804"/>
        <end position="829"/>
    </location>
</feature>
<dbReference type="PROSITE" id="PS00528">
    <property type="entry name" value="RIBOSOMAL_S4E"/>
    <property type="match status" value="1"/>
</dbReference>
<proteinExistence type="inferred from homology"/>
<feature type="compositionally biased region" description="Low complexity" evidence="7">
    <location>
        <begin position="142"/>
        <end position="155"/>
    </location>
</feature>
<keyword evidence="4 9" id="KW-0689">Ribosomal protein</keyword>
<feature type="compositionally biased region" description="Low complexity" evidence="7">
    <location>
        <begin position="62"/>
        <end position="79"/>
    </location>
</feature>
<feature type="compositionally biased region" description="Polar residues" evidence="7">
    <location>
        <begin position="566"/>
        <end position="601"/>
    </location>
</feature>
<feature type="compositionally biased region" description="Low complexity" evidence="7">
    <location>
        <begin position="542"/>
        <end position="558"/>
    </location>
</feature>
<sequence length="1075" mass="118642">MASSVSVDDQGVDNAKQPGLNPSDHTSNDLDNINIPEAATTGIDSTQNATDLETDGSPQKTAPTLSSSTSSSSLSSSSPPASPGMSPESQYSTLLSHQQGGGKMHFPSTLQTDLPPPPIRRSLSFSKRQSMFLGDHITISHDGPIIESPSSGSPDSNDDQEDMKEVQIETTNPSHLFWVPFHLHPEIAPNEYNRWLSKHGTTSPAADGIVSSRRSSVSRRKSVLSALYNPEDDLDDQPGASGPAKITEETGIHDFLSGVFSMPLEQMGEPPLKTKTSLRRSVSLSVSSPTRGEFPADAIEEELVTVKRSGLERGGLSLLRRSARTKLRRNSSASNDTRPDMSRLRQTMNADGEYPAVSLVDLGPQPLPSAAPSPETTENTTEDPSKARKDGEAVPVKRFVSTLRDSSKPTITTYVEPHLLEQQRRDYEEATKDDEGASPSFRISAPGKLENSAAAAADAENFAVSYPKPPPVKLTQNLLQQQPAAQQQQQQPLLSQTPQSPPKQKQPGQTGPSHSKKPSTWSWLWGKEKGGEKLVDPSAAGSNVITPSSTSSSSKPNNLPSPQPTSPETNTQTSSTEATVKKQSTLSMLFSRNGKSTSSKGATSADTTRSSTSNGYNGQVMAHEKPKYSNYNRFPIHIERAIYRLSHVKLANPRRPLHEQVLISNMMFWYLGVIQQQQQQHQQQQAEMQRQQQEAQLQKEGNKGSDKEDSKESKSKKPKKRKSQKKKNPQRSPSNSVENVTKGPEYDKQQRNVGHGARPRQQGASLPSGNPSMEKEGRRTMNRQLDSDLSDSQDESEVDEALSEQHQQQKPKSESQSDTLTLSFNSDIGASQDGEEDDDARGPKKHLKRLNAPKHWMLDKLTGTYAPRPSTGPHKLRECLPLIILMRNRLKYALNGKEVQSILMQRLVQVDGKVRTDTTFPAGFMDVITIEKTGENFRLVYDTKGRFTIHRITADEAKYKLCKVKKVQLGSKGIPFIVTHDGRTLRYPDPLIKVNDTIKLDLETGKFNEFIKFERHIGGFDIVHIKDVLDRQFATRLTNVFVIGEGNKPWVSLPKNKGVKLTIAEERDRRRAAAN</sequence>
<evidence type="ECO:0000313" key="9">
    <source>
        <dbReference type="EMBL" id="KAF9986346.1"/>
    </source>
</evidence>
<comment type="caution">
    <text evidence="9">The sequence shown here is derived from an EMBL/GenBank/DDBJ whole genome shotgun (WGS) entry which is preliminary data.</text>
</comment>
<dbReference type="Gene3D" id="2.40.50.740">
    <property type="match status" value="1"/>
</dbReference>
<name>A0A9P6MAZ4_9FUNG</name>
<feature type="region of interest" description="Disordered" evidence="7">
    <location>
        <begin position="682"/>
        <end position="851"/>
    </location>
</feature>
<feature type="compositionally biased region" description="Basic and acidic residues" evidence="7">
    <location>
        <begin position="383"/>
        <end position="392"/>
    </location>
</feature>
<feature type="compositionally biased region" description="Acidic residues" evidence="7">
    <location>
        <begin position="788"/>
        <end position="802"/>
    </location>
</feature>